<dbReference type="PANTHER" id="PTHR35866">
    <property type="entry name" value="PUTATIVE-RELATED"/>
    <property type="match status" value="1"/>
</dbReference>
<sequence length="774" mass="84715">MWWADGIRFGCTACGRCCVRRVPAASAPLAEAEMQSMAKILGLPLAGFKSKYTARVESENIKGRQLKVDPAGRCLLLTESGQCSVHSARPASCRTYPFWPENLASRYEWARESIQCEGIQNTWVPESGTSVPTVSARSVEDELLVEELRTAGHLHNENWTHSQAMEYIGELWEANMSDLELEPLPAPRKVLWHEGGLVVLETAADSGDEGTEHESNLPGMIRSLHFESSIGVVQTEVRYHPERGFDYSSLVFGVHEAFLQILQEKAALLKGVLDATVVVLGGGGGVLPMALKHLVIRHRSEDGPLKSIRTIVSVEKDHAVADLGRNFFGFEAGNDEDVDLKLHIQDALNFIDSSWKREDSAVFAILVDIAGEVYRSSGGEVLAPNVEFLRGRFVTAAALAVQPKGVVAWNVLVSELGEENLLQSTIEALRSAVPDDKFEVVLQGFAPDLLGLQADPPQLRRGPVVTDRIMERGGIGGSGIVLGVAHVTRVTTPTTFASYRRRAALDPDGYGAAADESFSCLLDRLGLLTSVLLYEDKTVWETYTRPTLTQSSPPGFGWAAAMAEQRCQVKRLREEQFFHEPLNTAAVLVELRSVLEAVSDRLDGNGSFGGSVPELSSLDARTYAQLVVLLSIPCRGSSLEKVLADFPALSRYVGCIEERLPGTWPDYSTFLQALSPDERPPPPPQSTFQSKSAVTMEQGRFRNQEWWEIWGWSWGGRKRPVQFSGPGKSPPAVYAVTFGIVSGMSFLAAILCGLGPNKPLTALRRMLLSESEGE</sequence>
<evidence type="ECO:0000313" key="4">
    <source>
        <dbReference type="EMBL" id="CAL4785583.1"/>
    </source>
</evidence>
<keyword evidence="1" id="KW-0472">Membrane</keyword>
<dbReference type="Gene3D" id="3.40.50.150">
    <property type="entry name" value="Vaccinia Virus protein VP39"/>
    <property type="match status" value="1"/>
</dbReference>
<reference evidence="2" key="1">
    <citation type="submission" date="2022-10" db="EMBL/GenBank/DDBJ databases">
        <authorList>
            <person name="Chen Y."/>
            <person name="Dougan E. K."/>
            <person name="Chan C."/>
            <person name="Rhodes N."/>
            <person name="Thang M."/>
        </authorList>
    </citation>
    <scope>NUCLEOTIDE SEQUENCE</scope>
</reference>
<organism evidence="2">
    <name type="scientific">Cladocopium goreaui</name>
    <dbReference type="NCBI Taxonomy" id="2562237"/>
    <lineage>
        <taxon>Eukaryota</taxon>
        <taxon>Sar</taxon>
        <taxon>Alveolata</taxon>
        <taxon>Dinophyceae</taxon>
        <taxon>Suessiales</taxon>
        <taxon>Symbiodiniaceae</taxon>
        <taxon>Cladocopium</taxon>
    </lineage>
</organism>
<evidence type="ECO:0000313" key="3">
    <source>
        <dbReference type="EMBL" id="CAL1151646.1"/>
    </source>
</evidence>
<accession>A0A9P1G3K6</accession>
<evidence type="ECO:0000313" key="2">
    <source>
        <dbReference type="EMBL" id="CAI3998271.1"/>
    </source>
</evidence>
<proteinExistence type="predicted"/>
<dbReference type="EMBL" id="CAMXCT030002455">
    <property type="protein sequence ID" value="CAL4785583.1"/>
    <property type="molecule type" value="Genomic_DNA"/>
</dbReference>
<keyword evidence="5" id="KW-1185">Reference proteome</keyword>
<keyword evidence="1" id="KW-1133">Transmembrane helix</keyword>
<protein>
    <submittedName>
        <fullName evidence="4">Uncharacterized protein jhp_0259</fullName>
    </submittedName>
</protein>
<keyword evidence="1" id="KW-0812">Transmembrane</keyword>
<dbReference type="SUPFAM" id="SSF53335">
    <property type="entry name" value="S-adenosyl-L-methionine-dependent methyltransferases"/>
    <property type="match status" value="1"/>
</dbReference>
<dbReference type="PANTHER" id="PTHR35866:SF1">
    <property type="entry name" value="YKGJ FAMILY CYSTEINE CLUSTER PROTEIN"/>
    <property type="match status" value="1"/>
</dbReference>
<dbReference type="EMBL" id="CAMXCT010002455">
    <property type="protein sequence ID" value="CAI3998271.1"/>
    <property type="molecule type" value="Genomic_DNA"/>
</dbReference>
<dbReference type="OrthoDB" id="411785at2759"/>
<dbReference type="Pfam" id="PF03692">
    <property type="entry name" value="CxxCxxCC"/>
    <property type="match status" value="1"/>
</dbReference>
<gene>
    <name evidence="2" type="ORF">C1SCF055_LOCUS24584</name>
</gene>
<reference evidence="3" key="2">
    <citation type="submission" date="2024-04" db="EMBL/GenBank/DDBJ databases">
        <authorList>
            <person name="Chen Y."/>
            <person name="Shah S."/>
            <person name="Dougan E. K."/>
            <person name="Thang M."/>
            <person name="Chan C."/>
        </authorList>
    </citation>
    <scope>NUCLEOTIDE SEQUENCE [LARGE SCALE GENOMIC DNA]</scope>
</reference>
<name>A0A9P1G3K6_9DINO</name>
<dbReference type="InterPro" id="IPR029063">
    <property type="entry name" value="SAM-dependent_MTases_sf"/>
</dbReference>
<dbReference type="AlphaFoldDB" id="A0A9P1G3K6"/>
<dbReference type="EMBL" id="CAMXCT020002455">
    <property type="protein sequence ID" value="CAL1151646.1"/>
    <property type="molecule type" value="Genomic_DNA"/>
</dbReference>
<evidence type="ECO:0000313" key="5">
    <source>
        <dbReference type="Proteomes" id="UP001152797"/>
    </source>
</evidence>
<evidence type="ECO:0000256" key="1">
    <source>
        <dbReference type="SAM" id="Phobius"/>
    </source>
</evidence>
<dbReference type="InterPro" id="IPR005358">
    <property type="entry name" value="Puta_zinc/iron-chelating_dom"/>
</dbReference>
<dbReference type="Proteomes" id="UP001152797">
    <property type="component" value="Unassembled WGS sequence"/>
</dbReference>
<comment type="caution">
    <text evidence="2">The sequence shown here is derived from an EMBL/GenBank/DDBJ whole genome shotgun (WGS) entry which is preliminary data.</text>
</comment>
<feature type="transmembrane region" description="Helical" evidence="1">
    <location>
        <begin position="732"/>
        <end position="756"/>
    </location>
</feature>